<keyword evidence="4" id="KW-1185">Reference proteome</keyword>
<dbReference type="PROSITE" id="PS00531">
    <property type="entry name" value="RNASE_T2_2"/>
    <property type="match status" value="1"/>
</dbReference>
<dbReference type="PANTHER" id="PTHR11240:SF22">
    <property type="entry name" value="RIBONUCLEASE T2"/>
    <property type="match status" value="1"/>
</dbReference>
<dbReference type="InterPro" id="IPR036430">
    <property type="entry name" value="RNase_T2-like_sf"/>
</dbReference>
<reference evidence="3 4" key="1">
    <citation type="submission" date="2020-03" db="EMBL/GenBank/DDBJ databases">
        <title>The genome sequence of Microvirga sp. c23x22.</title>
        <authorList>
            <person name="Zhang X."/>
        </authorList>
    </citation>
    <scope>NUCLEOTIDE SEQUENCE [LARGE SCALE GENOMIC DNA]</scope>
    <source>
        <strain evidence="4">c23x22</strain>
    </source>
</reference>
<comment type="similarity">
    <text evidence="1 2">Belongs to the RNase T2 family.</text>
</comment>
<dbReference type="InterPro" id="IPR033130">
    <property type="entry name" value="RNase_T2_His_AS_2"/>
</dbReference>
<dbReference type="CDD" id="cd01062">
    <property type="entry name" value="RNase_T2_prok"/>
    <property type="match status" value="1"/>
</dbReference>
<evidence type="ECO:0000313" key="3">
    <source>
        <dbReference type="EMBL" id="NIX76264.1"/>
    </source>
</evidence>
<evidence type="ECO:0000256" key="2">
    <source>
        <dbReference type="RuleBase" id="RU004328"/>
    </source>
</evidence>
<dbReference type="PROSITE" id="PS00530">
    <property type="entry name" value="RNASE_T2_1"/>
    <property type="match status" value="1"/>
</dbReference>
<dbReference type="InterPro" id="IPR001568">
    <property type="entry name" value="RNase_T2-like"/>
</dbReference>
<dbReference type="Pfam" id="PF00445">
    <property type="entry name" value="Ribonuclease_T2"/>
    <property type="match status" value="1"/>
</dbReference>
<name>A0ABX0VAP8_9HYPH</name>
<dbReference type="Gene3D" id="3.90.730.10">
    <property type="entry name" value="Ribonuclease T2-like"/>
    <property type="match status" value="1"/>
</dbReference>
<dbReference type="PANTHER" id="PTHR11240">
    <property type="entry name" value="RIBONUCLEASE T2"/>
    <property type="match status" value="1"/>
</dbReference>
<dbReference type="Proteomes" id="UP000707352">
    <property type="component" value="Unassembled WGS sequence"/>
</dbReference>
<dbReference type="InterPro" id="IPR039378">
    <property type="entry name" value="RNase_T2_prok"/>
</dbReference>
<accession>A0ABX0VAP8</accession>
<sequence>MQEVRGAPSGAFDFYVLSLSWSPGYCETTGTTQGRKQCAEGNNLGFVLHGLWPQSERGYPSFCEPSGRFVPRAVIEDMRGLFPDDNLARYEWRKHGTCSGENPRAYFRAVQRARDFIKIPEALTRPQSDTKVMPIEIERAFVEANPGLHLDMMSVSCPRRILQEIRICLNRDLRGFHQCPQVDREGCRAEEITIPAIR</sequence>
<evidence type="ECO:0000313" key="4">
    <source>
        <dbReference type="Proteomes" id="UP000707352"/>
    </source>
</evidence>
<dbReference type="RefSeq" id="WP_167672518.1">
    <property type="nucleotide sequence ID" value="NZ_JAATJS010000002.1"/>
</dbReference>
<proteinExistence type="inferred from homology"/>
<organism evidence="3 4">
    <name type="scientific">Microvirga terricola</name>
    <dbReference type="NCBI Taxonomy" id="2719797"/>
    <lineage>
        <taxon>Bacteria</taxon>
        <taxon>Pseudomonadati</taxon>
        <taxon>Pseudomonadota</taxon>
        <taxon>Alphaproteobacteria</taxon>
        <taxon>Hyphomicrobiales</taxon>
        <taxon>Methylobacteriaceae</taxon>
        <taxon>Microvirga</taxon>
    </lineage>
</organism>
<gene>
    <name evidence="3" type="ORF">HB375_06495</name>
</gene>
<dbReference type="InterPro" id="IPR018188">
    <property type="entry name" value="RNase_T2_His_AS_1"/>
</dbReference>
<dbReference type="EMBL" id="JAATJS010000002">
    <property type="protein sequence ID" value="NIX76264.1"/>
    <property type="molecule type" value="Genomic_DNA"/>
</dbReference>
<dbReference type="SUPFAM" id="SSF55895">
    <property type="entry name" value="Ribonuclease Rh-like"/>
    <property type="match status" value="1"/>
</dbReference>
<comment type="caution">
    <text evidence="3">The sequence shown here is derived from an EMBL/GenBank/DDBJ whole genome shotgun (WGS) entry which is preliminary data.</text>
</comment>
<protein>
    <submittedName>
        <fullName evidence="3">Ribonuclease T2</fullName>
    </submittedName>
</protein>
<evidence type="ECO:0000256" key="1">
    <source>
        <dbReference type="ARBA" id="ARBA00007469"/>
    </source>
</evidence>